<dbReference type="SUPFAM" id="SSF52096">
    <property type="entry name" value="ClpP/crotonase"/>
    <property type="match status" value="1"/>
</dbReference>
<comment type="function">
    <text evidence="1">Could possibly oxidize fatty acids using specific components.</text>
</comment>
<evidence type="ECO:0000313" key="6">
    <source>
        <dbReference type="EMBL" id="GAA4805058.1"/>
    </source>
</evidence>
<evidence type="ECO:0000256" key="4">
    <source>
        <dbReference type="ARBA" id="ARBA00023717"/>
    </source>
</evidence>
<evidence type="ECO:0000256" key="2">
    <source>
        <dbReference type="ARBA" id="ARBA00022832"/>
    </source>
</evidence>
<keyword evidence="7" id="KW-1185">Reference proteome</keyword>
<dbReference type="Gene3D" id="3.90.226.10">
    <property type="entry name" value="2-enoyl-CoA Hydratase, Chain A, domain 1"/>
    <property type="match status" value="2"/>
</dbReference>
<dbReference type="CDD" id="cd06558">
    <property type="entry name" value="crotonase-like"/>
    <property type="match status" value="1"/>
</dbReference>
<dbReference type="InterPro" id="IPR001753">
    <property type="entry name" value="Enoyl-CoA_hydra/iso"/>
</dbReference>
<dbReference type="PANTHER" id="PTHR43459">
    <property type="entry name" value="ENOYL-COA HYDRATASE"/>
    <property type="match status" value="1"/>
</dbReference>
<keyword evidence="2" id="KW-0276">Fatty acid metabolism</keyword>
<organism evidence="6 7">
    <name type="scientific">Tomitella cavernea</name>
    <dbReference type="NCBI Taxonomy" id="1387982"/>
    <lineage>
        <taxon>Bacteria</taxon>
        <taxon>Bacillati</taxon>
        <taxon>Actinomycetota</taxon>
        <taxon>Actinomycetes</taxon>
        <taxon>Mycobacteriales</taxon>
        <taxon>Tomitella</taxon>
    </lineage>
</organism>
<keyword evidence="2" id="KW-0443">Lipid metabolism</keyword>
<dbReference type="EMBL" id="BAABKQ010000001">
    <property type="protein sequence ID" value="GAA4805058.1"/>
    <property type="molecule type" value="Genomic_DNA"/>
</dbReference>
<comment type="catalytic activity">
    <reaction evidence="3">
        <text>a (3S)-3-hydroxyacyl-CoA = a (2E)-enoyl-CoA + H2O</text>
        <dbReference type="Rhea" id="RHEA:16105"/>
        <dbReference type="ChEBI" id="CHEBI:15377"/>
        <dbReference type="ChEBI" id="CHEBI:57318"/>
        <dbReference type="ChEBI" id="CHEBI:58856"/>
        <dbReference type="EC" id="4.2.1.17"/>
    </reaction>
</comment>
<dbReference type="PROSITE" id="PS00166">
    <property type="entry name" value="ENOYL_COA_HYDRATASE"/>
    <property type="match status" value="1"/>
</dbReference>
<comment type="similarity">
    <text evidence="5">Belongs to the enoyl-CoA hydratase/isomerase family.</text>
</comment>
<dbReference type="InterPro" id="IPR018376">
    <property type="entry name" value="Enoyl-CoA_hyd/isom_CS"/>
</dbReference>
<proteinExistence type="inferred from homology"/>
<dbReference type="Proteomes" id="UP001500839">
    <property type="component" value="Unassembled WGS sequence"/>
</dbReference>
<name>A0ABP9C5U2_9ACTN</name>
<comment type="catalytic activity">
    <reaction evidence="4">
        <text>a 4-saturated-(3S)-3-hydroxyacyl-CoA = a (3E)-enoyl-CoA + H2O</text>
        <dbReference type="Rhea" id="RHEA:20724"/>
        <dbReference type="ChEBI" id="CHEBI:15377"/>
        <dbReference type="ChEBI" id="CHEBI:58521"/>
        <dbReference type="ChEBI" id="CHEBI:137480"/>
        <dbReference type="EC" id="4.2.1.17"/>
    </reaction>
</comment>
<evidence type="ECO:0000256" key="3">
    <source>
        <dbReference type="ARBA" id="ARBA00023709"/>
    </source>
</evidence>
<dbReference type="InterPro" id="IPR029045">
    <property type="entry name" value="ClpP/crotonase-like_dom_sf"/>
</dbReference>
<dbReference type="PANTHER" id="PTHR43459:SF1">
    <property type="entry name" value="EG:BACN32G11.4 PROTEIN"/>
    <property type="match status" value="1"/>
</dbReference>
<dbReference type="RefSeq" id="WP_200171109.1">
    <property type="nucleotide sequence ID" value="NZ_BAABKQ010000001.1"/>
</dbReference>
<comment type="caution">
    <text evidence="6">The sequence shown here is derived from an EMBL/GenBank/DDBJ whole genome shotgun (WGS) entry which is preliminary data.</text>
</comment>
<evidence type="ECO:0000313" key="7">
    <source>
        <dbReference type="Proteomes" id="UP001500839"/>
    </source>
</evidence>
<protein>
    <submittedName>
        <fullName evidence="6">Enoyl-CoA hydratase/isomerase family protein</fullName>
    </submittedName>
</protein>
<evidence type="ECO:0000256" key="5">
    <source>
        <dbReference type="RuleBase" id="RU003707"/>
    </source>
</evidence>
<sequence>MKAAVTLSVEQNLARVTINNPQHANSLTRPMLTELREHIATVATAPRIRAVIVTGAGANFCAGLDITGIRAGAPDSIEHDYVAVEKALAECPKPTIAAIRGHCIGGGTQLAVACDLRIAADTARFAIAPAKLGLVYPPDPIAASTALHYGLITDVCADTELDDVACRMATVIATRSPVTIAAAKQMIDDVTAHGAIREEVRSHWRRTHNADLPVGLAAFAAKTAPDFADPAE</sequence>
<reference evidence="7" key="1">
    <citation type="journal article" date="2019" name="Int. J. Syst. Evol. Microbiol.">
        <title>The Global Catalogue of Microorganisms (GCM) 10K type strain sequencing project: providing services to taxonomists for standard genome sequencing and annotation.</title>
        <authorList>
            <consortium name="The Broad Institute Genomics Platform"/>
            <consortium name="The Broad Institute Genome Sequencing Center for Infectious Disease"/>
            <person name="Wu L."/>
            <person name="Ma J."/>
        </authorList>
    </citation>
    <scope>NUCLEOTIDE SEQUENCE [LARGE SCALE GENOMIC DNA]</scope>
    <source>
        <strain evidence="7">JCM 18542</strain>
    </source>
</reference>
<accession>A0ABP9C5U2</accession>
<gene>
    <name evidence="6" type="ORF">GCM10023353_04690</name>
</gene>
<dbReference type="Pfam" id="PF00378">
    <property type="entry name" value="ECH_1"/>
    <property type="match status" value="1"/>
</dbReference>
<evidence type="ECO:0000256" key="1">
    <source>
        <dbReference type="ARBA" id="ARBA00002994"/>
    </source>
</evidence>